<dbReference type="InterPro" id="IPR029058">
    <property type="entry name" value="AB_hydrolase_fold"/>
</dbReference>
<evidence type="ECO:0000313" key="7">
    <source>
        <dbReference type="Proteomes" id="UP000695264"/>
    </source>
</evidence>
<feature type="region of interest" description="Disordered" evidence="4">
    <location>
        <begin position="778"/>
        <end position="811"/>
    </location>
</feature>
<dbReference type="SUPFAM" id="SSF52777">
    <property type="entry name" value="CoA-dependent acyltransferases"/>
    <property type="match status" value="2"/>
</dbReference>
<dbReference type="Gene3D" id="3.30.300.30">
    <property type="match status" value="1"/>
</dbReference>
<dbReference type="Pfam" id="PF00550">
    <property type="entry name" value="PP-binding"/>
    <property type="match status" value="1"/>
</dbReference>
<dbReference type="InterPro" id="IPR020806">
    <property type="entry name" value="PKS_PP-bd"/>
</dbReference>
<dbReference type="Pfam" id="PF00501">
    <property type="entry name" value="AMP-binding"/>
    <property type="match status" value="1"/>
</dbReference>
<dbReference type="InterPro" id="IPR042099">
    <property type="entry name" value="ANL_N_sf"/>
</dbReference>
<dbReference type="InterPro" id="IPR001031">
    <property type="entry name" value="Thioesterase"/>
</dbReference>
<dbReference type="Gene3D" id="3.30.559.30">
    <property type="entry name" value="Nonribosomal peptide synthetase, condensation domain"/>
    <property type="match status" value="1"/>
</dbReference>
<dbReference type="EMBL" id="JAATEN010000029">
    <property type="protein sequence ID" value="NJQ03749.1"/>
    <property type="molecule type" value="Genomic_DNA"/>
</dbReference>
<protein>
    <submittedName>
        <fullName evidence="6">AMP-binding protein</fullName>
    </submittedName>
</protein>
<dbReference type="SUPFAM" id="SSF53474">
    <property type="entry name" value="alpha/beta-Hydrolases"/>
    <property type="match status" value="1"/>
</dbReference>
<name>A0ABX1C1H3_9ACTN</name>
<evidence type="ECO:0000313" key="6">
    <source>
        <dbReference type="EMBL" id="NJQ03749.1"/>
    </source>
</evidence>
<proteinExistence type="predicted"/>
<sequence>EERRLVGYVVAEGAEGVDAQKIREYAASVLPAYMVPAAVLTLGALPVTANGKLDRRALPAPDLAERVSDRRPRTETEERLCRVFADVLELERVGPGDDFFELGGDSGLAMRLAGRVREEFGAELAIRQFFGSPTPSGVARLLATKARPVLRPADRRDGVNGAAGAQDVAGAAGAGPAGVPLTAGQLGTWLRSRLGDEAGVHRLSVALHLGGDLDREALHAALGDVAARHEILRTTFDGDRAGDLRQRVHGVAGARPALAETPATADGLPELLATHAGREFDLAREMPWRAQLFTLGATEHVLLLVVHRIAADDASLDLLVRDLATAYGARREGRLPERAPLPLQFADYALWERELLAGEERPDSLVNDQLAYWKDTLAGLGAELDLPADRPRPPVASHRAGSVPVRVDTGLHARLVDLTEEAGATTFDAVQAALVVLLVRLGAGTDVTVGTLVPRRDEPDLESLAGPFAGPLALRTDASGDPSFRELLERVRDAGQEARAHRDVPFERVADVLGLPPSLARHPVFQVLLEVGDSVEEPWDPWELPGLRTTRTGAGPEATELDLVFGLTERYASDGEPAGIEGRLRYATERFDETTAGALARRLTRVLEQVTADPELPLSAVDVLLDAAEHRRLAEAGAGPVAPPPVVTVPASLAARIARTPDAAAVTGPSGPVSYARLDAAAGRLARLLAGRGAGPERAVAVALPPGVALVTAVLAVWKAGAACRLLIAEDPLPAGDGAEDGGGNGTPATGPRTVALVCDADTARRVPGGTTLPVLVADAPETPGPDGAAPAPGPDRAAPDPAPAPAPGPDRFPLPGHAALLLPARDGETAVVEHHALASQVAHRAATCGRPGTVTVLDPRAPLPGLLVPLLAALTAGDGARFGAPGAPGADGPAPEPGVPAVACHGGAETSGAWLEGTPGTLGPVTGGPDAPHGGVPVRNTHAHVLDERLRPVPPGAVGDLYVAGAPLARGYAGRPALTAGRFVASPFGPPGARMLHTGERAVRSAAGTVALRPAVRGTARRATTRGDLGVLLPLRPEGPLPPLFCVHPGMGLSWGYGVLLPHLPPELPVFGIQARGLARPEPLPRSIEEMAEDYAEQIRAVQPAGPYHLLGWSIGGVIAQAVAARLEEQGDRVALLALLDAYPGSVATSRYRGEEGRTEDGYAELRREEGAMADLYRSTGMNDRVRANLEKVLRNMSGFAPGHSPRPFGGDLLLFVATGGRTAAAADTAPGEVGERWRPYIRGGIETHEVPAGHYEMLRPEHAAEIGRVVAARLRTAPTAPGDAPAAPGSEPENSP</sequence>
<dbReference type="PANTHER" id="PTHR45527:SF1">
    <property type="entry name" value="FATTY ACID SYNTHASE"/>
    <property type="match status" value="1"/>
</dbReference>
<keyword evidence="2" id="KW-0596">Phosphopantetheine</keyword>
<dbReference type="InterPro" id="IPR009081">
    <property type="entry name" value="PP-bd_ACP"/>
</dbReference>
<comment type="caution">
    <text evidence="6">The sequence shown here is derived from an EMBL/GenBank/DDBJ whole genome shotgun (WGS) entry which is preliminary data.</text>
</comment>
<dbReference type="SMART" id="SM00824">
    <property type="entry name" value="PKS_TE"/>
    <property type="match status" value="1"/>
</dbReference>
<dbReference type="InterPro" id="IPR045851">
    <property type="entry name" value="AMP-bd_C_sf"/>
</dbReference>
<evidence type="ECO:0000256" key="4">
    <source>
        <dbReference type="SAM" id="MobiDB-lite"/>
    </source>
</evidence>
<dbReference type="PROSITE" id="PS50075">
    <property type="entry name" value="CARRIER"/>
    <property type="match status" value="1"/>
</dbReference>
<dbReference type="Pfam" id="PF00668">
    <property type="entry name" value="Condensation"/>
    <property type="match status" value="1"/>
</dbReference>
<dbReference type="SMART" id="SM00823">
    <property type="entry name" value="PKS_PP"/>
    <property type="match status" value="1"/>
</dbReference>
<dbReference type="SUPFAM" id="SSF56801">
    <property type="entry name" value="Acetyl-CoA synthetase-like"/>
    <property type="match status" value="3"/>
</dbReference>
<evidence type="ECO:0000256" key="2">
    <source>
        <dbReference type="ARBA" id="ARBA00022450"/>
    </source>
</evidence>
<feature type="compositionally biased region" description="Low complexity" evidence="4">
    <location>
        <begin position="778"/>
        <end position="797"/>
    </location>
</feature>
<feature type="compositionally biased region" description="Low complexity" evidence="4">
    <location>
        <begin position="1278"/>
        <end position="1298"/>
    </location>
</feature>
<keyword evidence="3" id="KW-0597">Phosphoprotein</keyword>
<feature type="region of interest" description="Disordered" evidence="4">
    <location>
        <begin position="1277"/>
        <end position="1298"/>
    </location>
</feature>
<dbReference type="Gene3D" id="1.10.1200.10">
    <property type="entry name" value="ACP-like"/>
    <property type="match status" value="1"/>
</dbReference>
<feature type="domain" description="Carrier" evidence="5">
    <location>
        <begin position="71"/>
        <end position="146"/>
    </location>
</feature>
<dbReference type="InterPro" id="IPR023213">
    <property type="entry name" value="CAT-like_dom_sf"/>
</dbReference>
<dbReference type="Gene3D" id="3.40.50.1820">
    <property type="entry name" value="alpha/beta hydrolase"/>
    <property type="match status" value="1"/>
</dbReference>
<dbReference type="SUPFAM" id="SSF47336">
    <property type="entry name" value="ACP-like"/>
    <property type="match status" value="1"/>
</dbReference>
<dbReference type="InterPro" id="IPR036736">
    <property type="entry name" value="ACP-like_sf"/>
</dbReference>
<dbReference type="InterPro" id="IPR020802">
    <property type="entry name" value="TesA-like"/>
</dbReference>
<reference evidence="6 7" key="1">
    <citation type="submission" date="2020-03" db="EMBL/GenBank/DDBJ databases">
        <title>WGS of actinomycetes isolated from Thailand.</title>
        <authorList>
            <person name="Thawai C."/>
        </authorList>
    </citation>
    <scope>NUCLEOTIDE SEQUENCE [LARGE SCALE GENOMIC DNA]</scope>
    <source>
        <strain evidence="6 7">PLAI 1-29</strain>
    </source>
</reference>
<evidence type="ECO:0000256" key="3">
    <source>
        <dbReference type="ARBA" id="ARBA00022553"/>
    </source>
</evidence>
<dbReference type="PANTHER" id="PTHR45527">
    <property type="entry name" value="NONRIBOSOMAL PEPTIDE SYNTHETASE"/>
    <property type="match status" value="1"/>
</dbReference>
<keyword evidence="7" id="KW-1185">Reference proteome</keyword>
<feature type="non-terminal residue" evidence="6">
    <location>
        <position position="1"/>
    </location>
</feature>
<organism evidence="6 7">
    <name type="scientific">Streptomyces zingiberis</name>
    <dbReference type="NCBI Taxonomy" id="2053010"/>
    <lineage>
        <taxon>Bacteria</taxon>
        <taxon>Bacillati</taxon>
        <taxon>Actinomycetota</taxon>
        <taxon>Actinomycetes</taxon>
        <taxon>Kitasatosporales</taxon>
        <taxon>Streptomycetaceae</taxon>
        <taxon>Streptomyces</taxon>
    </lineage>
</organism>
<dbReference type="Pfam" id="PF00975">
    <property type="entry name" value="Thioesterase"/>
    <property type="match status" value="1"/>
</dbReference>
<dbReference type="Gene3D" id="3.40.50.12780">
    <property type="entry name" value="N-terminal domain of ligase-like"/>
    <property type="match status" value="2"/>
</dbReference>
<evidence type="ECO:0000259" key="5">
    <source>
        <dbReference type="PROSITE" id="PS50075"/>
    </source>
</evidence>
<dbReference type="RefSeq" id="WP_168104365.1">
    <property type="nucleotide sequence ID" value="NZ_JAATEN010000029.1"/>
</dbReference>
<dbReference type="Proteomes" id="UP000695264">
    <property type="component" value="Unassembled WGS sequence"/>
</dbReference>
<feature type="compositionally biased region" description="Pro residues" evidence="4">
    <location>
        <begin position="801"/>
        <end position="811"/>
    </location>
</feature>
<evidence type="ECO:0000256" key="1">
    <source>
        <dbReference type="ARBA" id="ARBA00001957"/>
    </source>
</evidence>
<dbReference type="InterPro" id="IPR001242">
    <property type="entry name" value="Condensation_dom"/>
</dbReference>
<accession>A0ABX1C1H3</accession>
<dbReference type="InterPro" id="IPR000873">
    <property type="entry name" value="AMP-dep_synth/lig_dom"/>
</dbReference>
<dbReference type="Gene3D" id="3.30.559.10">
    <property type="entry name" value="Chloramphenicol acetyltransferase-like domain"/>
    <property type="match status" value="1"/>
</dbReference>
<gene>
    <name evidence="6" type="ORF">HCK00_25340</name>
</gene>
<comment type="cofactor">
    <cofactor evidence="1">
        <name>pantetheine 4'-phosphate</name>
        <dbReference type="ChEBI" id="CHEBI:47942"/>
    </cofactor>
</comment>